<name>A0A5C6AKD2_9BACT</name>
<dbReference type="PANTHER" id="PTHR46637">
    <property type="entry name" value="TIS1421-TRANSPOSASE PROTEIN A"/>
    <property type="match status" value="1"/>
</dbReference>
<evidence type="ECO:0000313" key="3">
    <source>
        <dbReference type="EMBL" id="TWU00493.1"/>
    </source>
</evidence>
<feature type="region of interest" description="Disordered" evidence="1">
    <location>
        <begin position="1"/>
        <end position="24"/>
    </location>
</feature>
<dbReference type="Pfam" id="PF13340">
    <property type="entry name" value="DUF4096"/>
    <property type="match status" value="1"/>
</dbReference>
<dbReference type="InterPro" id="IPR052909">
    <property type="entry name" value="Transposase_6_like"/>
</dbReference>
<dbReference type="RefSeq" id="WP_146444157.1">
    <property type="nucleotide sequence ID" value="NZ_SJPR01000001.1"/>
</dbReference>
<reference evidence="3 4" key="1">
    <citation type="submission" date="2019-02" db="EMBL/GenBank/DDBJ databases">
        <title>Deep-cultivation of Planctomycetes and their phenomic and genomic characterization uncovers novel biology.</title>
        <authorList>
            <person name="Wiegand S."/>
            <person name="Jogler M."/>
            <person name="Boedeker C."/>
            <person name="Pinto D."/>
            <person name="Vollmers J."/>
            <person name="Rivas-Marin E."/>
            <person name="Kohn T."/>
            <person name="Peeters S.H."/>
            <person name="Heuer A."/>
            <person name="Rast P."/>
            <person name="Oberbeckmann S."/>
            <person name="Bunk B."/>
            <person name="Jeske O."/>
            <person name="Meyerdierks A."/>
            <person name="Storesund J.E."/>
            <person name="Kallscheuer N."/>
            <person name="Luecker S."/>
            <person name="Lage O.M."/>
            <person name="Pohl T."/>
            <person name="Merkel B.J."/>
            <person name="Hornburger P."/>
            <person name="Mueller R.-W."/>
            <person name="Bruemmer F."/>
            <person name="Labrenz M."/>
            <person name="Spormann A.M."/>
            <person name="Op Den Camp H."/>
            <person name="Overmann J."/>
            <person name="Amann R."/>
            <person name="Jetten M.S.M."/>
            <person name="Mascher T."/>
            <person name="Medema M.H."/>
            <person name="Devos D.P."/>
            <person name="Kaster A.-K."/>
            <person name="Ovreas L."/>
            <person name="Rohde M."/>
            <person name="Galperin M.Y."/>
            <person name="Jogler C."/>
        </authorList>
    </citation>
    <scope>NUCLEOTIDE SEQUENCE [LARGE SCALE GENOMIC DNA]</scope>
    <source>
        <strain evidence="3 4">Pla108</strain>
    </source>
</reference>
<evidence type="ECO:0000313" key="4">
    <source>
        <dbReference type="Proteomes" id="UP000317421"/>
    </source>
</evidence>
<dbReference type="Proteomes" id="UP000317421">
    <property type="component" value="Unassembled WGS sequence"/>
</dbReference>
<evidence type="ECO:0000256" key="1">
    <source>
        <dbReference type="SAM" id="MobiDB-lite"/>
    </source>
</evidence>
<comment type="caution">
    <text evidence="3">The sequence shown here is derived from an EMBL/GenBank/DDBJ whole genome shotgun (WGS) entry which is preliminary data.</text>
</comment>
<dbReference type="InterPro" id="IPR025161">
    <property type="entry name" value="IS402-like_dom"/>
</dbReference>
<accession>A0A5C6AKD2</accession>
<gene>
    <name evidence="3" type="ORF">Pla108_14440</name>
</gene>
<evidence type="ECO:0000259" key="2">
    <source>
        <dbReference type="Pfam" id="PF13340"/>
    </source>
</evidence>
<sequence length="140" mass="15738">MSDRSRGDAGSRMEPESNSMRPQLSDEQWAMIGDLFKPPKASPQGGRPRVDSRACLEGVLWVLRSGARWKDLPRCFPSYPTCWRRFVEWTTDGTLDRVHRRLIRLLDESGQIDWEEGFADGTFASAKKGGIASGRPVGAR</sequence>
<dbReference type="AlphaFoldDB" id="A0A5C6AKD2"/>
<feature type="domain" description="Insertion element IS402-like" evidence="2">
    <location>
        <begin position="24"/>
        <end position="99"/>
    </location>
</feature>
<dbReference type="OrthoDB" id="212263at2"/>
<organism evidence="3 4">
    <name type="scientific">Botrimarina colliarenosi</name>
    <dbReference type="NCBI Taxonomy" id="2528001"/>
    <lineage>
        <taxon>Bacteria</taxon>
        <taxon>Pseudomonadati</taxon>
        <taxon>Planctomycetota</taxon>
        <taxon>Planctomycetia</taxon>
        <taxon>Pirellulales</taxon>
        <taxon>Lacipirellulaceae</taxon>
        <taxon>Botrimarina</taxon>
    </lineage>
</organism>
<dbReference type="PANTHER" id="PTHR46637:SF1">
    <property type="entry name" value="BLL5188 PROTEIN"/>
    <property type="match status" value="1"/>
</dbReference>
<dbReference type="EMBL" id="SJPR01000001">
    <property type="protein sequence ID" value="TWU00493.1"/>
    <property type="molecule type" value="Genomic_DNA"/>
</dbReference>
<keyword evidence="4" id="KW-1185">Reference proteome</keyword>
<feature type="compositionally biased region" description="Basic and acidic residues" evidence="1">
    <location>
        <begin position="1"/>
        <end position="15"/>
    </location>
</feature>
<proteinExistence type="predicted"/>
<protein>
    <recommendedName>
        <fullName evidence="2">Insertion element IS402-like domain-containing protein</fullName>
    </recommendedName>
</protein>